<dbReference type="PROSITE" id="PS51257">
    <property type="entry name" value="PROKAR_LIPOPROTEIN"/>
    <property type="match status" value="1"/>
</dbReference>
<sequence length="63" mass="7199">MKKVYFVLMFIVISACSNDDEDCGCREFNYLDGGTFLAFSCSDDIQSLDEDTFDEALERCSQF</sequence>
<organism evidence="1 2">
    <name type="scientific">Aquimarina rubra</name>
    <dbReference type="NCBI Taxonomy" id="1920033"/>
    <lineage>
        <taxon>Bacteria</taxon>
        <taxon>Pseudomonadati</taxon>
        <taxon>Bacteroidota</taxon>
        <taxon>Flavobacteriia</taxon>
        <taxon>Flavobacteriales</taxon>
        <taxon>Flavobacteriaceae</taxon>
        <taxon>Aquimarina</taxon>
    </lineage>
</organism>
<dbReference type="EMBL" id="JBHULE010000035">
    <property type="protein sequence ID" value="MFD2565266.1"/>
    <property type="molecule type" value="Genomic_DNA"/>
</dbReference>
<proteinExistence type="predicted"/>
<comment type="caution">
    <text evidence="1">The sequence shown here is derived from an EMBL/GenBank/DDBJ whole genome shotgun (WGS) entry which is preliminary data.</text>
</comment>
<keyword evidence="2" id="KW-1185">Reference proteome</keyword>
<accession>A0ABW5LN67</accession>
<dbReference type="RefSeq" id="WP_378295089.1">
    <property type="nucleotide sequence ID" value="NZ_JBHULE010000035.1"/>
</dbReference>
<name>A0ABW5LN67_9FLAO</name>
<evidence type="ECO:0000313" key="2">
    <source>
        <dbReference type="Proteomes" id="UP001597319"/>
    </source>
</evidence>
<dbReference type="Proteomes" id="UP001597319">
    <property type="component" value="Unassembled WGS sequence"/>
</dbReference>
<protein>
    <submittedName>
        <fullName evidence="1">Uncharacterized protein</fullName>
    </submittedName>
</protein>
<reference evidence="2" key="1">
    <citation type="journal article" date="2019" name="Int. J. Syst. Evol. Microbiol.">
        <title>The Global Catalogue of Microorganisms (GCM) 10K type strain sequencing project: providing services to taxonomists for standard genome sequencing and annotation.</title>
        <authorList>
            <consortium name="The Broad Institute Genomics Platform"/>
            <consortium name="The Broad Institute Genome Sequencing Center for Infectious Disease"/>
            <person name="Wu L."/>
            <person name="Ma J."/>
        </authorList>
    </citation>
    <scope>NUCLEOTIDE SEQUENCE [LARGE SCALE GENOMIC DNA]</scope>
    <source>
        <strain evidence="2">KCTC 52274</strain>
    </source>
</reference>
<gene>
    <name evidence="1" type="ORF">ACFSR1_21490</name>
</gene>
<evidence type="ECO:0000313" key="1">
    <source>
        <dbReference type="EMBL" id="MFD2565266.1"/>
    </source>
</evidence>